<dbReference type="WBParaSite" id="jg20823">
    <property type="protein sequence ID" value="jg20823"/>
    <property type="gene ID" value="jg20823"/>
</dbReference>
<keyword evidence="2" id="KW-1185">Reference proteome</keyword>
<feature type="compositionally biased region" description="Polar residues" evidence="1">
    <location>
        <begin position="97"/>
        <end position="125"/>
    </location>
</feature>
<accession>A0A915DK29</accession>
<proteinExistence type="predicted"/>
<dbReference type="AlphaFoldDB" id="A0A915DK29"/>
<feature type="compositionally biased region" description="Low complexity" evidence="1">
    <location>
        <begin position="87"/>
        <end position="96"/>
    </location>
</feature>
<protein>
    <submittedName>
        <fullName evidence="3">Uncharacterized protein</fullName>
    </submittedName>
</protein>
<evidence type="ECO:0000313" key="2">
    <source>
        <dbReference type="Proteomes" id="UP000887574"/>
    </source>
</evidence>
<feature type="region of interest" description="Disordered" evidence="1">
    <location>
        <begin position="87"/>
        <end position="234"/>
    </location>
</feature>
<reference evidence="3" key="1">
    <citation type="submission" date="2022-11" db="UniProtKB">
        <authorList>
            <consortium name="WormBaseParasite"/>
        </authorList>
    </citation>
    <scope>IDENTIFICATION</scope>
</reference>
<evidence type="ECO:0000313" key="3">
    <source>
        <dbReference type="WBParaSite" id="jg20823"/>
    </source>
</evidence>
<dbReference type="Proteomes" id="UP000887574">
    <property type="component" value="Unplaced"/>
</dbReference>
<organism evidence="2 3">
    <name type="scientific">Ditylenchus dipsaci</name>
    <dbReference type="NCBI Taxonomy" id="166011"/>
    <lineage>
        <taxon>Eukaryota</taxon>
        <taxon>Metazoa</taxon>
        <taxon>Ecdysozoa</taxon>
        <taxon>Nematoda</taxon>
        <taxon>Chromadorea</taxon>
        <taxon>Rhabditida</taxon>
        <taxon>Tylenchina</taxon>
        <taxon>Tylenchomorpha</taxon>
        <taxon>Sphaerularioidea</taxon>
        <taxon>Anguinidae</taxon>
        <taxon>Anguininae</taxon>
        <taxon>Ditylenchus</taxon>
    </lineage>
</organism>
<evidence type="ECO:0000256" key="1">
    <source>
        <dbReference type="SAM" id="MobiDB-lite"/>
    </source>
</evidence>
<feature type="compositionally biased region" description="Polar residues" evidence="1">
    <location>
        <begin position="199"/>
        <end position="211"/>
    </location>
</feature>
<name>A0A915DK29_9BILA</name>
<sequence>MLAVQSNRMSIVKLIMEKAIRHNKFKEVLNKQNDQGLDAMGIAIKCLDQRQLDAYISIFEEMAQLEQRRQEKRRRYSLNSRTSSRALLLRRSTTRAQSAHFSPQTMFRLNKRGNASASKESNGSRYKSVKGELSREEDEEEHSAGASDIEPEFEDTSQMHSRSSKSDYTKKSPSLQRGRSDFVIVKSEDDTLTKEPAQPKTSLPTLLNGKSENGAEILRPPPTLTCPHHKLACS</sequence>